<dbReference type="Proteomes" id="UP000238196">
    <property type="component" value="Unassembled WGS sequence"/>
</dbReference>
<gene>
    <name evidence="2" type="ORF">C4K68_13890</name>
</gene>
<evidence type="ECO:0000313" key="2">
    <source>
        <dbReference type="EMBL" id="PPC76749.1"/>
    </source>
</evidence>
<keyword evidence="1" id="KW-0472">Membrane</keyword>
<accession>A0A2S5KQC9</accession>
<comment type="caution">
    <text evidence="2">The sequence shown here is derived from an EMBL/GenBank/DDBJ whole genome shotgun (WGS) entry which is preliminary data.</text>
</comment>
<feature type="transmembrane region" description="Helical" evidence="1">
    <location>
        <begin position="15"/>
        <end position="37"/>
    </location>
</feature>
<dbReference type="AlphaFoldDB" id="A0A2S5KQC9"/>
<evidence type="ECO:0008006" key="4">
    <source>
        <dbReference type="Google" id="ProtNLM"/>
    </source>
</evidence>
<name>A0A2S5KQC9_9PROT</name>
<reference evidence="2 3" key="1">
    <citation type="submission" date="2018-02" db="EMBL/GenBank/DDBJ databases">
        <title>novel marine gammaproteobacteria from coastal saline agro ecosystem.</title>
        <authorList>
            <person name="Krishnan R."/>
            <person name="Ramesh Kumar N."/>
        </authorList>
    </citation>
    <scope>NUCLEOTIDE SEQUENCE [LARGE SCALE GENOMIC DNA]</scope>
    <source>
        <strain evidence="2 3">228</strain>
    </source>
</reference>
<keyword evidence="1" id="KW-1133">Transmembrane helix</keyword>
<protein>
    <recommendedName>
        <fullName evidence="4">DUF3592 domain-containing protein</fullName>
    </recommendedName>
</protein>
<proteinExistence type="predicted"/>
<evidence type="ECO:0000256" key="1">
    <source>
        <dbReference type="SAM" id="Phobius"/>
    </source>
</evidence>
<organism evidence="2 3">
    <name type="scientific">Proteobacteria bacterium 228</name>
    <dbReference type="NCBI Taxonomy" id="2083153"/>
    <lineage>
        <taxon>Bacteria</taxon>
        <taxon>Pseudomonadati</taxon>
        <taxon>Pseudomonadota</taxon>
    </lineage>
</organism>
<evidence type="ECO:0000313" key="3">
    <source>
        <dbReference type="Proteomes" id="UP000238196"/>
    </source>
</evidence>
<dbReference type="EMBL" id="PRLP01000042">
    <property type="protein sequence ID" value="PPC76749.1"/>
    <property type="molecule type" value="Genomic_DNA"/>
</dbReference>
<keyword evidence="1" id="KW-0812">Transmembrane</keyword>
<sequence length="159" mass="18741">MAKWWFRDNSMPMHWSVYVGIFVLGTLIMSPGLLGVYTDYRVDRHLRTATATVVGWDTVQLPRVNSEYHTVRYVFAVDGKQYGCPTLWWDGGWCRIDPDRWAESKQTKRITIDYDAEFPFLNRAEADSPQSSFILGGIVWLWMPLMWWGQRRESAGRWR</sequence>